<proteinExistence type="predicted"/>
<accession>A0A8S2YVQ2</accession>
<dbReference type="AlphaFoldDB" id="A0A8S2YVQ2"/>
<protein>
    <submittedName>
        <fullName evidence="1">Uncharacterized protein</fullName>
    </submittedName>
</protein>
<organism evidence="1 2">
    <name type="scientific">Didymodactylos carnosus</name>
    <dbReference type="NCBI Taxonomy" id="1234261"/>
    <lineage>
        <taxon>Eukaryota</taxon>
        <taxon>Metazoa</taxon>
        <taxon>Spiralia</taxon>
        <taxon>Gnathifera</taxon>
        <taxon>Rotifera</taxon>
        <taxon>Eurotatoria</taxon>
        <taxon>Bdelloidea</taxon>
        <taxon>Philodinida</taxon>
        <taxon>Philodinidae</taxon>
        <taxon>Didymodactylos</taxon>
    </lineage>
</organism>
<dbReference type="EMBL" id="CAJOBA010121465">
    <property type="protein sequence ID" value="CAF4581354.1"/>
    <property type="molecule type" value="Genomic_DNA"/>
</dbReference>
<comment type="caution">
    <text evidence="1">The sequence shown here is derived from an EMBL/GenBank/DDBJ whole genome shotgun (WGS) entry which is preliminary data.</text>
</comment>
<reference evidence="1" key="1">
    <citation type="submission" date="2021-02" db="EMBL/GenBank/DDBJ databases">
        <authorList>
            <person name="Nowell W R."/>
        </authorList>
    </citation>
    <scope>NUCLEOTIDE SEQUENCE</scope>
</reference>
<dbReference type="Proteomes" id="UP000682733">
    <property type="component" value="Unassembled WGS sequence"/>
</dbReference>
<feature type="non-terminal residue" evidence="1">
    <location>
        <position position="1"/>
    </location>
</feature>
<evidence type="ECO:0000313" key="1">
    <source>
        <dbReference type="EMBL" id="CAF4581354.1"/>
    </source>
</evidence>
<name>A0A8S2YVQ2_9BILA</name>
<sequence length="78" mass="9227">LIRRIIVKEPEQRATLEDIMNDVWYKNQMIVEDDLSDDDDYISSLSLISHKTISNDYNEKILQEMVNGNISEREEILK</sequence>
<evidence type="ECO:0000313" key="2">
    <source>
        <dbReference type="Proteomes" id="UP000682733"/>
    </source>
</evidence>
<gene>
    <name evidence="1" type="ORF">TMI583_LOCUS50398</name>
</gene>